<protein>
    <submittedName>
        <fullName evidence="2">Uncharacterized protein</fullName>
    </submittedName>
</protein>
<feature type="non-terminal residue" evidence="2">
    <location>
        <position position="1"/>
    </location>
</feature>
<sequence length="36" mass="4222">MSVEDGHFERSSSSSSRNDIKQLKNNQVMKLRDRKI</sequence>
<evidence type="ECO:0000256" key="1">
    <source>
        <dbReference type="SAM" id="MobiDB-lite"/>
    </source>
</evidence>
<feature type="region of interest" description="Disordered" evidence="1">
    <location>
        <begin position="1"/>
        <end position="36"/>
    </location>
</feature>
<organism evidence="2 3">
    <name type="scientific">Ancylostoma ceylanicum</name>
    <dbReference type="NCBI Taxonomy" id="53326"/>
    <lineage>
        <taxon>Eukaryota</taxon>
        <taxon>Metazoa</taxon>
        <taxon>Ecdysozoa</taxon>
        <taxon>Nematoda</taxon>
        <taxon>Chromadorea</taxon>
        <taxon>Rhabditida</taxon>
        <taxon>Rhabditina</taxon>
        <taxon>Rhabditomorpha</taxon>
        <taxon>Strongyloidea</taxon>
        <taxon>Ancylostomatidae</taxon>
        <taxon>Ancylostomatinae</taxon>
        <taxon>Ancylostoma</taxon>
    </lineage>
</organism>
<name>A0A016W9J1_9BILA</name>
<comment type="caution">
    <text evidence="2">The sequence shown here is derived from an EMBL/GenBank/DDBJ whole genome shotgun (WGS) entry which is preliminary data.</text>
</comment>
<evidence type="ECO:0000313" key="2">
    <source>
        <dbReference type="EMBL" id="EYC35942.1"/>
    </source>
</evidence>
<dbReference type="AlphaFoldDB" id="A0A016W9J1"/>
<dbReference type="Proteomes" id="UP000024635">
    <property type="component" value="Unassembled WGS sequence"/>
</dbReference>
<accession>A0A016W9J1</accession>
<gene>
    <name evidence="2" type="primary">Acey_s0954.g3193</name>
    <name evidence="2" type="ORF">Y032_0954g3193</name>
</gene>
<proteinExistence type="predicted"/>
<dbReference type="EMBL" id="JARK01000554">
    <property type="protein sequence ID" value="EYC35942.1"/>
    <property type="molecule type" value="Genomic_DNA"/>
</dbReference>
<feature type="compositionally biased region" description="Basic and acidic residues" evidence="1">
    <location>
        <begin position="1"/>
        <end position="10"/>
    </location>
</feature>
<evidence type="ECO:0000313" key="3">
    <source>
        <dbReference type="Proteomes" id="UP000024635"/>
    </source>
</evidence>
<keyword evidence="3" id="KW-1185">Reference proteome</keyword>
<reference evidence="3" key="1">
    <citation type="journal article" date="2015" name="Nat. Genet.">
        <title>The genome and transcriptome of the zoonotic hookworm Ancylostoma ceylanicum identify infection-specific gene families.</title>
        <authorList>
            <person name="Schwarz E.M."/>
            <person name="Hu Y."/>
            <person name="Antoshechkin I."/>
            <person name="Miller M.M."/>
            <person name="Sternberg P.W."/>
            <person name="Aroian R.V."/>
        </authorList>
    </citation>
    <scope>NUCLEOTIDE SEQUENCE</scope>
    <source>
        <strain evidence="3">HY135</strain>
    </source>
</reference>